<dbReference type="SUPFAM" id="SSF53850">
    <property type="entry name" value="Periplasmic binding protein-like II"/>
    <property type="match status" value="1"/>
</dbReference>
<accession>A0A135HQN5</accession>
<feature type="signal peptide" evidence="9">
    <location>
        <begin position="1"/>
        <end position="23"/>
    </location>
</feature>
<dbReference type="OrthoDB" id="9798191at2"/>
<sequence>MRYGLIAALSASVAFAGVSLAGAADLEVTHWWTSGGEAAAAKVLAEEFDKLGGDKWVDGAIAGSGSTARPIIVSRILGGNPMGATQLNHGRQAEELVQAGLMTDLTELAEKEGWANFIRPKSLLDSCTFEDKIYCAPVNIHSWEWMWTNPDAFKEAGVEPPKNWEEFVAAAPKLKEKGITPLATGDGWQVNGIFTVLTAALGGKDLYLKVNKDKDGEAARGPEMKKVIQALADARSMADPGYVGRSWNEATNMVMTGKAGGQIMGDWAQGEFSTAGKVAGKDYDCLPGLGDHALLDTGGDAFYFPKNSNPEVTKAQMKLASMLVSKQTQVAFNLAKGSLPVRGDIDMASANACMKKGIEILNNPENIIPSTDQLRAPDTQGQIEGLAAEFFSNPDMSVEDMQERFAEIVESAY</sequence>
<organism evidence="10 11">
    <name type="scientific">Paramesorhizobium deserti</name>
    <dbReference type="NCBI Taxonomy" id="1494590"/>
    <lineage>
        <taxon>Bacteria</taxon>
        <taxon>Pseudomonadati</taxon>
        <taxon>Pseudomonadota</taxon>
        <taxon>Alphaproteobacteria</taxon>
        <taxon>Hyphomicrobiales</taxon>
        <taxon>Phyllobacteriaceae</taxon>
        <taxon>Paramesorhizobium</taxon>
    </lineage>
</organism>
<dbReference type="PANTHER" id="PTHR43649">
    <property type="entry name" value="ARABINOSE-BINDING PROTEIN-RELATED"/>
    <property type="match status" value="1"/>
</dbReference>
<comment type="function">
    <text evidence="7">Part of a binding-protein-dependent transport system for a sugar.</text>
</comment>
<evidence type="ECO:0000256" key="1">
    <source>
        <dbReference type="ARBA" id="ARBA00004418"/>
    </source>
</evidence>
<keyword evidence="5 9" id="KW-0732">Signal</keyword>
<evidence type="ECO:0000256" key="3">
    <source>
        <dbReference type="ARBA" id="ARBA00022448"/>
    </source>
</evidence>
<comment type="similarity">
    <text evidence="2">Belongs to the bacterial solute-binding protein 1 family.</text>
</comment>
<keyword evidence="3" id="KW-0813">Transport</keyword>
<evidence type="ECO:0000256" key="5">
    <source>
        <dbReference type="ARBA" id="ARBA00022729"/>
    </source>
</evidence>
<dbReference type="Pfam" id="PF01547">
    <property type="entry name" value="SBP_bac_1"/>
    <property type="match status" value="1"/>
</dbReference>
<dbReference type="PANTHER" id="PTHR43649:SF28">
    <property type="entry name" value="BINDING PROTEIN COMPONENT OF ABC SUGAR TRANSPORTER-RELATED"/>
    <property type="match status" value="1"/>
</dbReference>
<dbReference type="Gene3D" id="3.40.190.10">
    <property type="entry name" value="Periplasmic binding protein-like II"/>
    <property type="match status" value="2"/>
</dbReference>
<dbReference type="AlphaFoldDB" id="A0A135HQN5"/>
<evidence type="ECO:0000256" key="4">
    <source>
        <dbReference type="ARBA" id="ARBA00022597"/>
    </source>
</evidence>
<dbReference type="RefSeq" id="WP_068884702.1">
    <property type="nucleotide sequence ID" value="NZ_LNTU01000038.1"/>
</dbReference>
<evidence type="ECO:0000256" key="9">
    <source>
        <dbReference type="SAM" id="SignalP"/>
    </source>
</evidence>
<dbReference type="Proteomes" id="UP000070107">
    <property type="component" value="Unassembled WGS sequence"/>
</dbReference>
<comment type="subcellular location">
    <subcellularLocation>
        <location evidence="1">Periplasm</location>
    </subcellularLocation>
</comment>
<protein>
    <recommendedName>
        <fullName evidence="8">Probable sugar-binding periplasmic protein</fullName>
    </recommendedName>
</protein>
<evidence type="ECO:0000313" key="11">
    <source>
        <dbReference type="Proteomes" id="UP000070107"/>
    </source>
</evidence>
<evidence type="ECO:0000256" key="2">
    <source>
        <dbReference type="ARBA" id="ARBA00008520"/>
    </source>
</evidence>
<dbReference type="InterPro" id="IPR006059">
    <property type="entry name" value="SBP"/>
</dbReference>
<name>A0A135HQN5_9HYPH</name>
<dbReference type="STRING" id="1494590.ATN84_19800"/>
<evidence type="ECO:0000256" key="7">
    <source>
        <dbReference type="ARBA" id="ARBA00049629"/>
    </source>
</evidence>
<dbReference type="InterPro" id="IPR050490">
    <property type="entry name" value="Bact_solute-bd_prot1"/>
</dbReference>
<keyword evidence="11" id="KW-1185">Reference proteome</keyword>
<keyword evidence="6" id="KW-0574">Periplasm</keyword>
<evidence type="ECO:0000313" key="10">
    <source>
        <dbReference type="EMBL" id="KXF75499.1"/>
    </source>
</evidence>
<dbReference type="GO" id="GO:0042597">
    <property type="term" value="C:periplasmic space"/>
    <property type="evidence" value="ECO:0007669"/>
    <property type="project" value="UniProtKB-SubCell"/>
</dbReference>
<dbReference type="EMBL" id="LNTU01000038">
    <property type="protein sequence ID" value="KXF75499.1"/>
    <property type="molecule type" value="Genomic_DNA"/>
</dbReference>
<evidence type="ECO:0000256" key="6">
    <source>
        <dbReference type="ARBA" id="ARBA00022764"/>
    </source>
</evidence>
<reference evidence="10 11" key="1">
    <citation type="submission" date="2015-11" db="EMBL/GenBank/DDBJ databases">
        <title>Draft genome sequence of Paramesorhizobium deserti A-3-E, a strain highly resistant to diverse beta-lactam antibiotics.</title>
        <authorList>
            <person name="Lv R."/>
            <person name="Yang X."/>
            <person name="Fang N."/>
            <person name="Guo J."/>
            <person name="Luo X."/>
            <person name="Peng F."/>
            <person name="Yang R."/>
            <person name="Cui Y."/>
            <person name="Fang C."/>
            <person name="Song Y."/>
        </authorList>
    </citation>
    <scope>NUCLEOTIDE SEQUENCE [LARGE SCALE GENOMIC DNA]</scope>
    <source>
        <strain evidence="10 11">A-3-E</strain>
    </source>
</reference>
<gene>
    <name evidence="10" type="ORF">ATN84_19800</name>
</gene>
<feature type="chain" id="PRO_5007465209" description="Probable sugar-binding periplasmic protein" evidence="9">
    <location>
        <begin position="24"/>
        <end position="413"/>
    </location>
</feature>
<comment type="caution">
    <text evidence="10">The sequence shown here is derived from an EMBL/GenBank/DDBJ whole genome shotgun (WGS) entry which is preliminary data.</text>
</comment>
<proteinExistence type="inferred from homology"/>
<keyword evidence="4" id="KW-0762">Sugar transport</keyword>
<evidence type="ECO:0000256" key="8">
    <source>
        <dbReference type="ARBA" id="ARBA00049753"/>
    </source>
</evidence>